<organism evidence="1 2">
    <name type="scientific">Mycena venus</name>
    <dbReference type="NCBI Taxonomy" id="2733690"/>
    <lineage>
        <taxon>Eukaryota</taxon>
        <taxon>Fungi</taxon>
        <taxon>Dikarya</taxon>
        <taxon>Basidiomycota</taxon>
        <taxon>Agaricomycotina</taxon>
        <taxon>Agaricomycetes</taxon>
        <taxon>Agaricomycetidae</taxon>
        <taxon>Agaricales</taxon>
        <taxon>Marasmiineae</taxon>
        <taxon>Mycenaceae</taxon>
        <taxon>Mycena</taxon>
    </lineage>
</organism>
<evidence type="ECO:0000313" key="2">
    <source>
        <dbReference type="Proteomes" id="UP000620124"/>
    </source>
</evidence>
<comment type="caution">
    <text evidence="1">The sequence shown here is derived from an EMBL/GenBank/DDBJ whole genome shotgun (WGS) entry which is preliminary data.</text>
</comment>
<gene>
    <name evidence="1" type="ORF">MVEN_00363900</name>
</gene>
<sequence>MEAKHYYDGLPSRPPLVVRSNSAPWEAPTVPEENRPLEELHPMGKHPIKDVWEEGVAPKLFDLLKSMSVEWTSIDLVRIGKSSTTLRSTAHLPSSG</sequence>
<dbReference type="AlphaFoldDB" id="A0A8H7DAJ2"/>
<dbReference type="Proteomes" id="UP000620124">
    <property type="component" value="Unassembled WGS sequence"/>
</dbReference>
<name>A0A8H7DAJ2_9AGAR</name>
<proteinExistence type="predicted"/>
<evidence type="ECO:0000313" key="1">
    <source>
        <dbReference type="EMBL" id="KAF7364933.1"/>
    </source>
</evidence>
<dbReference type="OrthoDB" id="5424209at2759"/>
<dbReference type="EMBL" id="JACAZI010000003">
    <property type="protein sequence ID" value="KAF7364933.1"/>
    <property type="molecule type" value="Genomic_DNA"/>
</dbReference>
<keyword evidence="2" id="KW-1185">Reference proteome</keyword>
<accession>A0A8H7DAJ2</accession>
<protein>
    <submittedName>
        <fullName evidence="1">Uncharacterized protein</fullName>
    </submittedName>
</protein>
<reference evidence="1" key="1">
    <citation type="submission" date="2020-05" db="EMBL/GenBank/DDBJ databases">
        <title>Mycena genomes resolve the evolution of fungal bioluminescence.</title>
        <authorList>
            <person name="Tsai I.J."/>
        </authorList>
    </citation>
    <scope>NUCLEOTIDE SEQUENCE</scope>
    <source>
        <strain evidence="1">CCC161011</strain>
    </source>
</reference>